<sequence>MGNLTVTELHDALPEGNYLDWLVVDDVLHQILVDANHLTKPIRHLRIRMRLEDQLTDRLPQLPPFIRSAYAADKANCMLYLFRDIMKLKGDLQARCRQRRLALPAHAAAKELGTFTELPANVISKHSVETNARRAGKPETRHQSNWRYYYTDDGDGGRVVCRLLQGMYGAFLEKIRGKRGPLPSGQGCASAAVAGGGEHECGGEGAEGGDWRGGGGGGGVAARLVCVDAFGYGRGLLARKTLMVLFTLGTGDPAPNCGACMGRLLEMKQLVTRSPRLEVQHHLLHTIYILKMTHILKTIYSPNQESHQRRQRAKPYTYTPANRNPPTNNTTRPRIVVPRVIHPLRPPPPPPQPTITPALSDRDRDSPPARPSTLPCLLNTPAQPDCAETARRSRRHLAISPLLN</sequence>
<evidence type="ECO:0000256" key="1">
    <source>
        <dbReference type="SAM" id="MobiDB-lite"/>
    </source>
</evidence>
<evidence type="ECO:0000313" key="3">
    <source>
        <dbReference type="Proteomes" id="UP000249829"/>
    </source>
</evidence>
<reference evidence="2 3" key="1">
    <citation type="submission" date="2018-02" db="EMBL/GenBank/DDBJ databases">
        <title>The genomes of Aspergillus section Nigri reveals drivers in fungal speciation.</title>
        <authorList>
            <consortium name="DOE Joint Genome Institute"/>
            <person name="Vesth T.C."/>
            <person name="Nybo J."/>
            <person name="Theobald S."/>
            <person name="Brandl J."/>
            <person name="Frisvad J.C."/>
            <person name="Nielsen K.F."/>
            <person name="Lyhne E.K."/>
            <person name="Kogle M.E."/>
            <person name="Kuo A."/>
            <person name="Riley R."/>
            <person name="Clum A."/>
            <person name="Nolan M."/>
            <person name="Lipzen A."/>
            <person name="Salamov A."/>
            <person name="Henrissat B."/>
            <person name="Wiebenga A."/>
            <person name="De vries R.P."/>
            <person name="Grigoriev I.V."/>
            <person name="Mortensen U.H."/>
            <person name="Andersen M.R."/>
            <person name="Baker S.E."/>
        </authorList>
    </citation>
    <scope>NUCLEOTIDE SEQUENCE [LARGE SCALE GENOMIC DNA]</scope>
    <source>
        <strain evidence="2 3">CBS 115571</strain>
    </source>
</reference>
<feature type="compositionally biased region" description="Pro residues" evidence="1">
    <location>
        <begin position="344"/>
        <end position="354"/>
    </location>
</feature>
<feature type="compositionally biased region" description="Low complexity" evidence="1">
    <location>
        <begin position="315"/>
        <end position="343"/>
    </location>
</feature>
<proteinExistence type="predicted"/>
<dbReference type="AlphaFoldDB" id="A0A2V5HNM4"/>
<protein>
    <submittedName>
        <fullName evidence="2">Uncharacterized protein</fullName>
    </submittedName>
</protein>
<gene>
    <name evidence="2" type="ORF">BO99DRAFT_470343</name>
</gene>
<feature type="region of interest" description="Disordered" evidence="1">
    <location>
        <begin position="301"/>
        <end position="385"/>
    </location>
</feature>
<dbReference type="OMA" id="KMTHILK"/>
<name>A0A2V5HNM4_ASPV1</name>
<dbReference type="Proteomes" id="UP000249829">
    <property type="component" value="Unassembled WGS sequence"/>
</dbReference>
<keyword evidence="3" id="KW-1185">Reference proteome</keyword>
<evidence type="ECO:0000313" key="2">
    <source>
        <dbReference type="EMBL" id="PYI23694.1"/>
    </source>
</evidence>
<dbReference type="EMBL" id="KZ825104">
    <property type="protein sequence ID" value="PYI23694.1"/>
    <property type="molecule type" value="Genomic_DNA"/>
</dbReference>
<organism evidence="2 3">
    <name type="scientific">Aspergillus violaceofuscus (strain CBS 115571)</name>
    <dbReference type="NCBI Taxonomy" id="1450538"/>
    <lineage>
        <taxon>Eukaryota</taxon>
        <taxon>Fungi</taxon>
        <taxon>Dikarya</taxon>
        <taxon>Ascomycota</taxon>
        <taxon>Pezizomycotina</taxon>
        <taxon>Eurotiomycetes</taxon>
        <taxon>Eurotiomycetidae</taxon>
        <taxon>Eurotiales</taxon>
        <taxon>Aspergillaceae</taxon>
        <taxon>Aspergillus</taxon>
    </lineage>
</organism>
<accession>A0A2V5HNM4</accession>